<organism evidence="1 2">
    <name type="scientific">Gulo gulo</name>
    <name type="common">Wolverine</name>
    <name type="synonym">Gluton</name>
    <dbReference type="NCBI Taxonomy" id="48420"/>
    <lineage>
        <taxon>Eukaryota</taxon>
        <taxon>Metazoa</taxon>
        <taxon>Chordata</taxon>
        <taxon>Craniata</taxon>
        <taxon>Vertebrata</taxon>
        <taxon>Euteleostomi</taxon>
        <taxon>Mammalia</taxon>
        <taxon>Eutheria</taxon>
        <taxon>Laurasiatheria</taxon>
        <taxon>Carnivora</taxon>
        <taxon>Caniformia</taxon>
        <taxon>Musteloidea</taxon>
        <taxon>Mustelidae</taxon>
        <taxon>Guloninae</taxon>
        <taxon>Gulo</taxon>
    </lineage>
</organism>
<sequence length="47" mass="5504">MEGCPRRLLAGPYLGIKKNVQRMLLSHLTQNVENRTRTLKTYCSWNL</sequence>
<gene>
    <name evidence="1" type="ORF">BN2614_LOCUS1</name>
</gene>
<name>A0A9X9PWT6_GULGU</name>
<evidence type="ECO:0000313" key="1">
    <source>
        <dbReference type="EMBL" id="VCW70141.1"/>
    </source>
</evidence>
<accession>A0A9X9PWT6</accession>
<keyword evidence="2" id="KW-1185">Reference proteome</keyword>
<feature type="non-terminal residue" evidence="1">
    <location>
        <position position="47"/>
    </location>
</feature>
<evidence type="ECO:0000313" key="2">
    <source>
        <dbReference type="Proteomes" id="UP000269945"/>
    </source>
</evidence>
<dbReference type="AlphaFoldDB" id="A0A9X9PWT6"/>
<proteinExistence type="predicted"/>
<reference evidence="1 2" key="1">
    <citation type="submission" date="2018-10" db="EMBL/GenBank/DDBJ databases">
        <authorList>
            <person name="Ekblom R."/>
            <person name="Jareborg N."/>
        </authorList>
    </citation>
    <scope>NUCLEOTIDE SEQUENCE [LARGE SCALE GENOMIC DNA]</scope>
    <source>
        <tissue evidence="1">Muscle</tissue>
    </source>
</reference>
<dbReference type="EMBL" id="CYRY02005756">
    <property type="protein sequence ID" value="VCW70141.1"/>
    <property type="molecule type" value="Genomic_DNA"/>
</dbReference>
<comment type="caution">
    <text evidence="1">The sequence shown here is derived from an EMBL/GenBank/DDBJ whole genome shotgun (WGS) entry which is preliminary data.</text>
</comment>
<protein>
    <submittedName>
        <fullName evidence="1">Uncharacterized protein</fullName>
    </submittedName>
</protein>
<dbReference type="Proteomes" id="UP000269945">
    <property type="component" value="Unassembled WGS sequence"/>
</dbReference>